<proteinExistence type="predicted"/>
<evidence type="ECO:0000259" key="1">
    <source>
        <dbReference type="Pfam" id="PF00501"/>
    </source>
</evidence>
<evidence type="ECO:0000313" key="4">
    <source>
        <dbReference type="Proteomes" id="UP000298030"/>
    </source>
</evidence>
<dbReference type="SUPFAM" id="SSF56801">
    <property type="entry name" value="Acetyl-CoA synthetase-like"/>
    <property type="match status" value="1"/>
</dbReference>
<dbReference type="InterPro" id="IPR000873">
    <property type="entry name" value="AMP-dep_synth/lig_dom"/>
</dbReference>
<dbReference type="Pfam" id="PF00501">
    <property type="entry name" value="AMP-binding"/>
    <property type="match status" value="1"/>
</dbReference>
<keyword evidence="3" id="KW-0436">Ligase</keyword>
<dbReference type="CDD" id="cd05911">
    <property type="entry name" value="Firefly_Luc_like"/>
    <property type="match status" value="1"/>
</dbReference>
<dbReference type="InterPro" id="IPR045851">
    <property type="entry name" value="AMP-bd_C_sf"/>
</dbReference>
<dbReference type="Gene3D" id="3.40.50.12780">
    <property type="entry name" value="N-terminal domain of ligase-like"/>
    <property type="match status" value="1"/>
</dbReference>
<organism evidence="3 4">
    <name type="scientific">Coprinellus micaceus</name>
    <name type="common">Glistening ink-cap mushroom</name>
    <name type="synonym">Coprinus micaceus</name>
    <dbReference type="NCBI Taxonomy" id="71717"/>
    <lineage>
        <taxon>Eukaryota</taxon>
        <taxon>Fungi</taxon>
        <taxon>Dikarya</taxon>
        <taxon>Basidiomycota</taxon>
        <taxon>Agaricomycotina</taxon>
        <taxon>Agaricomycetes</taxon>
        <taxon>Agaricomycetidae</taxon>
        <taxon>Agaricales</taxon>
        <taxon>Agaricineae</taxon>
        <taxon>Psathyrellaceae</taxon>
        <taxon>Coprinellus</taxon>
    </lineage>
</organism>
<dbReference type="PANTHER" id="PTHR24096">
    <property type="entry name" value="LONG-CHAIN-FATTY-ACID--COA LIGASE"/>
    <property type="match status" value="1"/>
</dbReference>
<dbReference type="Pfam" id="PF13193">
    <property type="entry name" value="AMP-binding_C"/>
    <property type="match status" value="1"/>
</dbReference>
<sequence>MATFQVDTPLPHIPDDLTIPQFILREIGGRPVRPRDIPFFIEDATGRKVSYEEVHARTLGLANALSLRWDIGHGDVVCLISPNHVDYMPTIWAVHTLGGIVTPSNPSYNIEELVYQLRTTNAKLIVAHPLCLGAATAAAKTVGLSPTSIISLGREQGSYVTLEELIPFGASRAENYKAIRLRRGEAQTKLAFLCLSSGTTGKPKAVVISHYCVIANVIQMATHYRVNDPSYSRCRIRPGDTAMAVLPMFHIYGLVVNVHTSLFCGMAVLVVPKFNFQSFLENIVKYKVTHLHLVPPQILLLCKQPIVKKYDLSHVRYCMSGAAPLGGELMKQVSKILCNASIGQGYGMTETCTTISAFDGSSKMGRIGSAGRLMPGLVAKVVKGDGNLASEGEEGELWVKGPSMSLRYLNNPDATAETFVDGWVRTGDEVIIKDHEVYVVDRLKEIMKVRGFQVAPAELEAHILLHADVADVCVVGVPDEYSGEVPLAYVVPSAKALRAMGKNALRQAKFKQAVIKHVADAKVNYKHLTGGVELIGSIPKNPSGKILRRVLRARAKENRPPIAARL</sequence>
<keyword evidence="4" id="KW-1185">Reference proteome</keyword>
<dbReference type="STRING" id="71717.A0A4Y7TXN2"/>
<dbReference type="GO" id="GO:0016405">
    <property type="term" value="F:CoA-ligase activity"/>
    <property type="evidence" value="ECO:0007669"/>
    <property type="project" value="TreeGrafter"/>
</dbReference>
<comment type="caution">
    <text evidence="3">The sequence shown here is derived from an EMBL/GenBank/DDBJ whole genome shotgun (WGS) entry which is preliminary data.</text>
</comment>
<protein>
    <submittedName>
        <fullName evidence="3">Amp dependent CoA ligase</fullName>
    </submittedName>
</protein>
<dbReference type="OrthoDB" id="6509636at2759"/>
<dbReference type="EMBL" id="QPFP01000002">
    <property type="protein sequence ID" value="TEB38930.1"/>
    <property type="molecule type" value="Genomic_DNA"/>
</dbReference>
<accession>A0A4Y7TXN2</accession>
<name>A0A4Y7TXN2_COPMI</name>
<dbReference type="InterPro" id="IPR025110">
    <property type="entry name" value="AMP-bd_C"/>
</dbReference>
<reference evidence="3 4" key="1">
    <citation type="journal article" date="2019" name="Nat. Ecol. Evol.">
        <title>Megaphylogeny resolves global patterns of mushroom evolution.</title>
        <authorList>
            <person name="Varga T."/>
            <person name="Krizsan K."/>
            <person name="Foldi C."/>
            <person name="Dima B."/>
            <person name="Sanchez-Garcia M."/>
            <person name="Sanchez-Ramirez S."/>
            <person name="Szollosi G.J."/>
            <person name="Szarkandi J.G."/>
            <person name="Papp V."/>
            <person name="Albert L."/>
            <person name="Andreopoulos W."/>
            <person name="Angelini C."/>
            <person name="Antonin V."/>
            <person name="Barry K.W."/>
            <person name="Bougher N.L."/>
            <person name="Buchanan P."/>
            <person name="Buyck B."/>
            <person name="Bense V."/>
            <person name="Catcheside P."/>
            <person name="Chovatia M."/>
            <person name="Cooper J."/>
            <person name="Damon W."/>
            <person name="Desjardin D."/>
            <person name="Finy P."/>
            <person name="Geml J."/>
            <person name="Haridas S."/>
            <person name="Hughes K."/>
            <person name="Justo A."/>
            <person name="Karasinski D."/>
            <person name="Kautmanova I."/>
            <person name="Kiss B."/>
            <person name="Kocsube S."/>
            <person name="Kotiranta H."/>
            <person name="LaButti K.M."/>
            <person name="Lechner B.E."/>
            <person name="Liimatainen K."/>
            <person name="Lipzen A."/>
            <person name="Lukacs Z."/>
            <person name="Mihaltcheva S."/>
            <person name="Morgado L.N."/>
            <person name="Niskanen T."/>
            <person name="Noordeloos M.E."/>
            <person name="Ohm R.A."/>
            <person name="Ortiz-Santana B."/>
            <person name="Ovrebo C."/>
            <person name="Racz N."/>
            <person name="Riley R."/>
            <person name="Savchenko A."/>
            <person name="Shiryaev A."/>
            <person name="Soop K."/>
            <person name="Spirin V."/>
            <person name="Szebenyi C."/>
            <person name="Tomsovsky M."/>
            <person name="Tulloss R.E."/>
            <person name="Uehling J."/>
            <person name="Grigoriev I.V."/>
            <person name="Vagvolgyi C."/>
            <person name="Papp T."/>
            <person name="Martin F.M."/>
            <person name="Miettinen O."/>
            <person name="Hibbett D.S."/>
            <person name="Nagy L.G."/>
        </authorList>
    </citation>
    <scope>NUCLEOTIDE SEQUENCE [LARGE SCALE GENOMIC DNA]</scope>
    <source>
        <strain evidence="3 4">FP101781</strain>
    </source>
</reference>
<feature type="domain" description="AMP-dependent synthetase/ligase" evidence="1">
    <location>
        <begin position="35"/>
        <end position="409"/>
    </location>
</feature>
<dbReference type="AlphaFoldDB" id="A0A4Y7TXN2"/>
<dbReference type="Proteomes" id="UP000298030">
    <property type="component" value="Unassembled WGS sequence"/>
</dbReference>
<dbReference type="Gene3D" id="3.30.300.30">
    <property type="match status" value="1"/>
</dbReference>
<dbReference type="PANTHER" id="PTHR24096:SF422">
    <property type="entry name" value="BCDNA.GH02901"/>
    <property type="match status" value="1"/>
</dbReference>
<gene>
    <name evidence="3" type="ORF">FA13DRAFT_1724879</name>
</gene>
<dbReference type="InterPro" id="IPR042099">
    <property type="entry name" value="ANL_N_sf"/>
</dbReference>
<dbReference type="InterPro" id="IPR020845">
    <property type="entry name" value="AMP-binding_CS"/>
</dbReference>
<feature type="domain" description="AMP-binding enzyme C-terminal" evidence="2">
    <location>
        <begin position="458"/>
        <end position="545"/>
    </location>
</feature>
<evidence type="ECO:0000313" key="3">
    <source>
        <dbReference type="EMBL" id="TEB38930.1"/>
    </source>
</evidence>
<evidence type="ECO:0000259" key="2">
    <source>
        <dbReference type="Pfam" id="PF13193"/>
    </source>
</evidence>
<dbReference type="PROSITE" id="PS00455">
    <property type="entry name" value="AMP_BINDING"/>
    <property type="match status" value="1"/>
</dbReference>